<dbReference type="GO" id="GO:0016831">
    <property type="term" value="F:carboxy-lyase activity"/>
    <property type="evidence" value="ECO:0007669"/>
    <property type="project" value="InterPro"/>
</dbReference>
<keyword evidence="1" id="KW-0456">Lyase</keyword>
<dbReference type="PANTHER" id="PTHR21240:SF30">
    <property type="entry name" value="AMIDOHYDROLASE-RELATED DOMAIN-CONTAINING PROTEIN-RELATED"/>
    <property type="match status" value="1"/>
</dbReference>
<dbReference type="SUPFAM" id="SSF51556">
    <property type="entry name" value="Metallo-dependent hydrolases"/>
    <property type="match status" value="1"/>
</dbReference>
<dbReference type="Proteomes" id="UP000322917">
    <property type="component" value="Unassembled WGS sequence"/>
</dbReference>
<dbReference type="GO" id="GO:0019748">
    <property type="term" value="P:secondary metabolic process"/>
    <property type="evidence" value="ECO:0007669"/>
    <property type="project" value="TreeGrafter"/>
</dbReference>
<dbReference type="PANTHER" id="PTHR21240">
    <property type="entry name" value="2-AMINO-3-CARBOXYLMUCONATE-6-SEMIALDEHYDE DECARBOXYLASE"/>
    <property type="match status" value="1"/>
</dbReference>
<dbReference type="InterPro" id="IPR032465">
    <property type="entry name" value="ACMSD"/>
</dbReference>
<dbReference type="Pfam" id="PF04909">
    <property type="entry name" value="Amidohydro_2"/>
    <property type="match status" value="1"/>
</dbReference>
<accession>A0A1M6DS45</accession>
<dbReference type="InterPro" id="IPR006680">
    <property type="entry name" value="Amidohydro-rel"/>
</dbReference>
<evidence type="ECO:0000313" key="4">
    <source>
        <dbReference type="Proteomes" id="UP000322917"/>
    </source>
</evidence>
<dbReference type="OrthoDB" id="9777673at2"/>
<evidence type="ECO:0000313" key="3">
    <source>
        <dbReference type="EMBL" id="SHI76031.1"/>
    </source>
</evidence>
<name>A0A1M6DS45_9FIRM</name>
<evidence type="ECO:0000256" key="1">
    <source>
        <dbReference type="ARBA" id="ARBA00023239"/>
    </source>
</evidence>
<dbReference type="GO" id="GO:0005829">
    <property type="term" value="C:cytosol"/>
    <property type="evidence" value="ECO:0007669"/>
    <property type="project" value="TreeGrafter"/>
</dbReference>
<feature type="domain" description="Amidohydrolase-related" evidence="2">
    <location>
        <begin position="54"/>
        <end position="331"/>
    </location>
</feature>
<dbReference type="InterPro" id="IPR032466">
    <property type="entry name" value="Metal_Hydrolase"/>
</dbReference>
<dbReference type="EMBL" id="FQZD01000007">
    <property type="protein sequence ID" value="SHI76031.1"/>
    <property type="molecule type" value="Genomic_DNA"/>
</dbReference>
<dbReference type="Gene3D" id="3.20.20.140">
    <property type="entry name" value="Metal-dependent hydrolases"/>
    <property type="match status" value="1"/>
</dbReference>
<reference evidence="3 4" key="1">
    <citation type="submission" date="2016-11" db="EMBL/GenBank/DDBJ databases">
        <authorList>
            <person name="Varghese N."/>
            <person name="Submissions S."/>
        </authorList>
    </citation>
    <scope>NUCLEOTIDE SEQUENCE [LARGE SCALE GENOMIC DNA]</scope>
    <source>
        <strain evidence="3 4">DSM 15287</strain>
    </source>
</reference>
<sequence>MKIIGLEEHLIDPGIAKASMSAQEKTAPYFKESLVPNLTAFPAPGSLEDISEKRLADMDANGIAMQVLSISSAAQLITGTEAIPLTVQANNRLAAAVKAHPDRFAAFAALPMAHSEAAATELERVVKELGFKGAMLPGRPEAGTAFLDDERYAPVLAMAAKLNTPIYLHPGFPIRPVQQVYYEGFDPIVSARLSVFGWGWHAEAGIHLLRLILSGAFDKYPDLQLITGHWGEMVPFFLSRLDDSLPKAITHLQKTISEYFTEHVYVTPSGMFGIPHLLFTMQTVGVDRILFSVDYPYIGNEGARNFLENAPIAQADKEKIAHLNAEKLLKL</sequence>
<dbReference type="GO" id="GO:0016787">
    <property type="term" value="F:hydrolase activity"/>
    <property type="evidence" value="ECO:0007669"/>
    <property type="project" value="InterPro"/>
</dbReference>
<organism evidence="3 4">
    <name type="scientific">Propionispora hippei DSM 15287</name>
    <dbReference type="NCBI Taxonomy" id="1123003"/>
    <lineage>
        <taxon>Bacteria</taxon>
        <taxon>Bacillati</taxon>
        <taxon>Bacillota</taxon>
        <taxon>Negativicutes</taxon>
        <taxon>Selenomonadales</taxon>
        <taxon>Sporomusaceae</taxon>
        <taxon>Propionispora</taxon>
    </lineage>
</organism>
<proteinExistence type="predicted"/>
<gene>
    <name evidence="3" type="ORF">SAMN02745170_00982</name>
</gene>
<dbReference type="AlphaFoldDB" id="A0A1M6DS45"/>
<protein>
    <recommendedName>
        <fullName evidence="2">Amidohydrolase-related domain-containing protein</fullName>
    </recommendedName>
</protein>
<evidence type="ECO:0000259" key="2">
    <source>
        <dbReference type="Pfam" id="PF04909"/>
    </source>
</evidence>
<keyword evidence="4" id="KW-1185">Reference proteome</keyword>
<dbReference type="RefSeq" id="WP_149733822.1">
    <property type="nucleotide sequence ID" value="NZ_FQZD01000007.1"/>
</dbReference>